<dbReference type="PATRIC" id="fig|104336.4.peg.2016"/>
<comment type="caution">
    <text evidence="1">The sequence shown here is derived from an EMBL/GenBank/DDBJ whole genome shotgun (WGS) entry which is preliminary data.</text>
</comment>
<evidence type="ECO:0008006" key="3">
    <source>
        <dbReference type="Google" id="ProtNLM"/>
    </source>
</evidence>
<gene>
    <name evidence="1" type="ORF">RN50_01978</name>
</gene>
<reference evidence="1 2" key="1">
    <citation type="submission" date="2015-02" db="EMBL/GenBank/DDBJ databases">
        <title>Draft genome sequences of ten Microbacterium spp. with emphasis on heavy metal contaminated environments.</title>
        <authorList>
            <person name="Corretto E."/>
        </authorList>
    </citation>
    <scope>NUCLEOTIDE SEQUENCE [LARGE SCALE GENOMIC DNA]</scope>
    <source>
        <strain evidence="1 2">DSM 12966</strain>
    </source>
</reference>
<accession>A0A0F0KP31</accession>
<dbReference type="KEGG" id="mfol:DXT68_12335"/>
<dbReference type="RefSeq" id="WP_045254332.1">
    <property type="nucleotide sequence ID" value="NZ_CAKKLS010000034.1"/>
</dbReference>
<sequence length="85" mass="9747">MLGELSERDRAILALETAWPRHGGAKEETIRTQLGMSAARYYQLLGRLIDSEAALEYDPMLVRRLRRIRDSRSFRRATRAPGFVG</sequence>
<keyword evidence="2" id="KW-1185">Reference proteome</keyword>
<protein>
    <recommendedName>
        <fullName evidence="3">DUF3263 domain-containing protein</fullName>
    </recommendedName>
</protein>
<proteinExistence type="predicted"/>
<dbReference type="Pfam" id="PF11662">
    <property type="entry name" value="DUF3263"/>
    <property type="match status" value="1"/>
</dbReference>
<evidence type="ECO:0000313" key="1">
    <source>
        <dbReference type="EMBL" id="KJL21011.1"/>
    </source>
</evidence>
<evidence type="ECO:0000313" key="2">
    <source>
        <dbReference type="Proteomes" id="UP000033572"/>
    </source>
</evidence>
<dbReference type="EMBL" id="JYIU01000042">
    <property type="protein sequence ID" value="KJL21011.1"/>
    <property type="molecule type" value="Genomic_DNA"/>
</dbReference>
<dbReference type="Proteomes" id="UP000033572">
    <property type="component" value="Unassembled WGS sequence"/>
</dbReference>
<dbReference type="AlphaFoldDB" id="A0A0F0KP31"/>
<name>A0A0F0KP31_9MICO</name>
<organism evidence="1 2">
    <name type="scientific">Microbacterium foliorum</name>
    <dbReference type="NCBI Taxonomy" id="104336"/>
    <lineage>
        <taxon>Bacteria</taxon>
        <taxon>Bacillati</taxon>
        <taxon>Actinomycetota</taxon>
        <taxon>Actinomycetes</taxon>
        <taxon>Micrococcales</taxon>
        <taxon>Microbacteriaceae</taxon>
        <taxon>Microbacterium</taxon>
    </lineage>
</organism>
<dbReference type="GeneID" id="94445184"/>
<dbReference type="InterPro" id="IPR021678">
    <property type="entry name" value="DUF3263"/>
</dbReference>